<dbReference type="InterPro" id="IPR032675">
    <property type="entry name" value="LRR_dom_sf"/>
</dbReference>
<comment type="caution">
    <text evidence="1">The sequence shown here is derived from an EMBL/GenBank/DDBJ whole genome shotgun (WGS) entry which is preliminary data.</text>
</comment>
<gene>
    <name evidence="1" type="ORF">DFH08DRAFT_905307</name>
</gene>
<sequence length="392" mass="42989">MTSIPIHLALGPDLLLEILDCLFVPIQWHQQSCDLSVLAACSTVCKAWSSHAQRLLFRRVILPNNLYREPYGRGNTRDLLPSFLAAIDPDTERGRWLAESVVSLTLRHTGRALTANSTGFATALLRMPNLRHLDVTTIFCTFDPETAARLRESGPRLTSLSILQDFAPTGGQHTRTMHQLVALFPSLRLLEVTSNFNSSLAPFDPPPNLSLVGAKFNTTLAADIGPCLTSLLNPEPDARLQVLWHKSKGGHPSVLNGVLRTHGLHLRSLALKTIDPADASAALTQCGALERFEFGRFPDAATLVLIPRSITALAVCGVPEGDLHRAVDGLADALPTFPHLKALTWSSAPQPAIFPGLEWMCRKHGIELRISAAEVPDDNVVEMELRRKYIRI</sequence>
<proteinExistence type="predicted"/>
<dbReference type="AlphaFoldDB" id="A0AAD6Z0S6"/>
<accession>A0AAD6Z0S6</accession>
<evidence type="ECO:0008006" key="3">
    <source>
        <dbReference type="Google" id="ProtNLM"/>
    </source>
</evidence>
<dbReference type="EMBL" id="JARIHO010000116">
    <property type="protein sequence ID" value="KAJ7302461.1"/>
    <property type="molecule type" value="Genomic_DNA"/>
</dbReference>
<dbReference type="Gene3D" id="3.80.10.10">
    <property type="entry name" value="Ribonuclease Inhibitor"/>
    <property type="match status" value="1"/>
</dbReference>
<dbReference type="Proteomes" id="UP001218218">
    <property type="component" value="Unassembled WGS sequence"/>
</dbReference>
<organism evidence="1 2">
    <name type="scientific">Mycena albidolilacea</name>
    <dbReference type="NCBI Taxonomy" id="1033008"/>
    <lineage>
        <taxon>Eukaryota</taxon>
        <taxon>Fungi</taxon>
        <taxon>Dikarya</taxon>
        <taxon>Basidiomycota</taxon>
        <taxon>Agaricomycotina</taxon>
        <taxon>Agaricomycetes</taxon>
        <taxon>Agaricomycetidae</taxon>
        <taxon>Agaricales</taxon>
        <taxon>Marasmiineae</taxon>
        <taxon>Mycenaceae</taxon>
        <taxon>Mycena</taxon>
    </lineage>
</organism>
<name>A0AAD6Z0S6_9AGAR</name>
<reference evidence="1" key="1">
    <citation type="submission" date="2023-03" db="EMBL/GenBank/DDBJ databases">
        <title>Massive genome expansion in bonnet fungi (Mycena s.s.) driven by repeated elements and novel gene families across ecological guilds.</title>
        <authorList>
            <consortium name="Lawrence Berkeley National Laboratory"/>
            <person name="Harder C.B."/>
            <person name="Miyauchi S."/>
            <person name="Viragh M."/>
            <person name="Kuo A."/>
            <person name="Thoen E."/>
            <person name="Andreopoulos B."/>
            <person name="Lu D."/>
            <person name="Skrede I."/>
            <person name="Drula E."/>
            <person name="Henrissat B."/>
            <person name="Morin E."/>
            <person name="Kohler A."/>
            <person name="Barry K."/>
            <person name="LaButti K."/>
            <person name="Morin E."/>
            <person name="Salamov A."/>
            <person name="Lipzen A."/>
            <person name="Mereny Z."/>
            <person name="Hegedus B."/>
            <person name="Baldrian P."/>
            <person name="Stursova M."/>
            <person name="Weitz H."/>
            <person name="Taylor A."/>
            <person name="Grigoriev I.V."/>
            <person name="Nagy L.G."/>
            <person name="Martin F."/>
            <person name="Kauserud H."/>
        </authorList>
    </citation>
    <scope>NUCLEOTIDE SEQUENCE</scope>
    <source>
        <strain evidence="1">CBHHK002</strain>
    </source>
</reference>
<keyword evidence="2" id="KW-1185">Reference proteome</keyword>
<protein>
    <recommendedName>
        <fullName evidence="3">F-box domain-containing protein</fullName>
    </recommendedName>
</protein>
<evidence type="ECO:0000313" key="1">
    <source>
        <dbReference type="EMBL" id="KAJ7302461.1"/>
    </source>
</evidence>
<evidence type="ECO:0000313" key="2">
    <source>
        <dbReference type="Proteomes" id="UP001218218"/>
    </source>
</evidence>